<sequence>MERERLVAEAREAGHHAAHNLQMIQRNPDIMLPEKIEDAEGYLNSMIRFAEMEMKNDRRSGQSLGLKSRLENLLLSILIPKREKRKEGAA</sequence>
<evidence type="ECO:0000313" key="1">
    <source>
        <dbReference type="EMBL" id="OME09499.1"/>
    </source>
</evidence>
<gene>
    <name evidence="1" type="ORF">BSK47_32025</name>
</gene>
<proteinExistence type="predicted"/>
<comment type="caution">
    <text evidence="1">The sequence shown here is derived from an EMBL/GenBank/DDBJ whole genome shotgun (WGS) entry which is preliminary data.</text>
</comment>
<organism evidence="1 2">
    <name type="scientific">Paenibacillus odorifer</name>
    <dbReference type="NCBI Taxonomy" id="189426"/>
    <lineage>
        <taxon>Bacteria</taxon>
        <taxon>Bacillati</taxon>
        <taxon>Bacillota</taxon>
        <taxon>Bacilli</taxon>
        <taxon>Bacillales</taxon>
        <taxon>Paenibacillaceae</taxon>
        <taxon>Paenibacillus</taxon>
    </lineage>
</organism>
<protein>
    <submittedName>
        <fullName evidence="1">Uncharacterized protein</fullName>
    </submittedName>
</protein>
<accession>A0AB36J4Q4</accession>
<dbReference type="EMBL" id="MPTO01000062">
    <property type="protein sequence ID" value="OME09499.1"/>
    <property type="molecule type" value="Genomic_DNA"/>
</dbReference>
<dbReference type="Proteomes" id="UP000187323">
    <property type="component" value="Unassembled WGS sequence"/>
</dbReference>
<reference evidence="1 2" key="1">
    <citation type="submission" date="2016-10" db="EMBL/GenBank/DDBJ databases">
        <title>Paenibacillus species isolates.</title>
        <authorList>
            <person name="Beno S.M."/>
        </authorList>
    </citation>
    <scope>NUCLEOTIDE SEQUENCE [LARGE SCALE GENOMIC DNA]</scope>
    <source>
        <strain evidence="1 2">FSL H7-0918</strain>
    </source>
</reference>
<dbReference type="AlphaFoldDB" id="A0AB36J4Q4"/>
<dbReference type="RefSeq" id="WP_076139077.1">
    <property type="nucleotide sequence ID" value="NZ_MPTO01000062.1"/>
</dbReference>
<name>A0AB36J4Q4_9BACL</name>
<evidence type="ECO:0000313" key="2">
    <source>
        <dbReference type="Proteomes" id="UP000187323"/>
    </source>
</evidence>